<dbReference type="EMBL" id="CAJFCW020000001">
    <property type="protein sequence ID" value="CAG9077187.1"/>
    <property type="molecule type" value="Genomic_DNA"/>
</dbReference>
<dbReference type="Proteomes" id="UP000783686">
    <property type="component" value="Unassembled WGS sequence"/>
</dbReference>
<evidence type="ECO:0000313" key="1">
    <source>
        <dbReference type="EMBL" id="CAD5205403.1"/>
    </source>
</evidence>
<reference evidence="1" key="1">
    <citation type="submission" date="2020-09" db="EMBL/GenBank/DDBJ databases">
        <authorList>
            <person name="Kikuchi T."/>
        </authorList>
    </citation>
    <scope>NUCLEOTIDE SEQUENCE</scope>
    <source>
        <strain evidence="1">SH1</strain>
    </source>
</reference>
<gene>
    <name evidence="1" type="ORF">BOKJ2_LOCUS87</name>
</gene>
<protein>
    <submittedName>
        <fullName evidence="1">Uncharacterized protein</fullName>
    </submittedName>
</protein>
<accession>A0A811JQ60</accession>
<evidence type="ECO:0000313" key="2">
    <source>
        <dbReference type="Proteomes" id="UP000614601"/>
    </source>
</evidence>
<proteinExistence type="predicted"/>
<sequence>MLLNFNQKVTRDKNLLLDDEVTSSGLKKIGTPKHPLTRMGYGQYRQILESDGKRGAPHHDSVAQKTGSPGWCTMISNWEHLKWIALMVFTKPSLYPSRIVLYNLR</sequence>
<keyword evidence="2" id="KW-1185">Reference proteome</keyword>
<organism evidence="1 2">
    <name type="scientific">Bursaphelenchus okinawaensis</name>
    <dbReference type="NCBI Taxonomy" id="465554"/>
    <lineage>
        <taxon>Eukaryota</taxon>
        <taxon>Metazoa</taxon>
        <taxon>Ecdysozoa</taxon>
        <taxon>Nematoda</taxon>
        <taxon>Chromadorea</taxon>
        <taxon>Rhabditida</taxon>
        <taxon>Tylenchina</taxon>
        <taxon>Tylenchomorpha</taxon>
        <taxon>Aphelenchoidea</taxon>
        <taxon>Aphelenchoididae</taxon>
        <taxon>Bursaphelenchus</taxon>
    </lineage>
</organism>
<dbReference type="Proteomes" id="UP000614601">
    <property type="component" value="Unassembled WGS sequence"/>
</dbReference>
<dbReference type="AlphaFoldDB" id="A0A811JQ60"/>
<name>A0A811JQ60_9BILA</name>
<comment type="caution">
    <text evidence="1">The sequence shown here is derived from an EMBL/GenBank/DDBJ whole genome shotgun (WGS) entry which is preliminary data.</text>
</comment>
<dbReference type="EMBL" id="CAJFDH010000001">
    <property type="protein sequence ID" value="CAD5205403.1"/>
    <property type="molecule type" value="Genomic_DNA"/>
</dbReference>